<dbReference type="PANTHER" id="PTHR37836:SF3">
    <property type="entry name" value="ENDOGLUCANASE"/>
    <property type="match status" value="1"/>
</dbReference>
<gene>
    <name evidence="2" type="ORF">C8C77_1257</name>
</gene>
<dbReference type="EMBL" id="SODA01000025">
    <property type="protein sequence ID" value="TDW00767.1"/>
    <property type="molecule type" value="Genomic_DNA"/>
</dbReference>
<dbReference type="Gene3D" id="3.20.20.80">
    <property type="entry name" value="Glycosidases"/>
    <property type="match status" value="1"/>
</dbReference>
<accession>A0A4R7YUN4</accession>
<dbReference type="Pfam" id="PF13204">
    <property type="entry name" value="Apiosidase"/>
    <property type="match status" value="1"/>
</dbReference>
<dbReference type="Proteomes" id="UP000294697">
    <property type="component" value="Unassembled WGS sequence"/>
</dbReference>
<sequence length="430" mass="49778">MTKLKIADNKEYFLDENGDKFFYLADTAWCAFTNASIEDWEEYLDYRAQQGFNVLQINILRQWDASGSNLEREPFEVKSDGTYDFYNYDEKYFNNAKKMLDMARNKGFIPALVVLWCDYVPDTWADKREVIDNQVMPKDAVAPYVSFAVEQFKEFNPIYLVSGDTDFPSKKANEYYMEAFKVIKEKTPEAITTLHLGSKPQDVHQDFVESDYLDFYMYQSGHGFKHIDFEGSLSYGLAKKFLNKPIKRPILNGEPCYEGMGIDGKSGRFDEYNVRKTVWQSILSGGKAGVTYGAHGVWSWHTKGQIFAAKDHWGEPFNIKEAFRLEGSWDAAFAKNIFEKHDLFELSPANELLKNKDSEIRISANKTKFAMYLPYSVNIILNKNLNNFDLTVIDLKNKKYIELDVSCEAERSIIEMYQANRDILIIGEEN</sequence>
<dbReference type="OrthoDB" id="59486at2"/>
<protein>
    <submittedName>
        <fullName evidence="2">Uncharacterized protein DUF4038</fullName>
    </submittedName>
</protein>
<reference evidence="2 3" key="1">
    <citation type="submission" date="2019-03" db="EMBL/GenBank/DDBJ databases">
        <title>Subsurface microbial communities from deep shales in Ohio and West Virginia, USA.</title>
        <authorList>
            <person name="Wrighton K."/>
        </authorList>
    </citation>
    <scope>NUCLEOTIDE SEQUENCE [LARGE SCALE GENOMIC DNA]</scope>
    <source>
        <strain evidence="2 3">MSL9.2</strain>
    </source>
</reference>
<dbReference type="RefSeq" id="WP_111573038.1">
    <property type="nucleotide sequence ID" value="NZ_QLME01000024.1"/>
</dbReference>
<dbReference type="InterPro" id="IPR017853">
    <property type="entry name" value="GH"/>
</dbReference>
<evidence type="ECO:0000313" key="2">
    <source>
        <dbReference type="EMBL" id="TDW00767.1"/>
    </source>
</evidence>
<organism evidence="2 3">
    <name type="scientific">Halanaerobium saccharolyticum</name>
    <dbReference type="NCBI Taxonomy" id="43595"/>
    <lineage>
        <taxon>Bacteria</taxon>
        <taxon>Bacillati</taxon>
        <taxon>Bacillota</taxon>
        <taxon>Clostridia</taxon>
        <taxon>Halanaerobiales</taxon>
        <taxon>Halanaerobiaceae</taxon>
        <taxon>Halanaerobium</taxon>
    </lineage>
</organism>
<dbReference type="AlphaFoldDB" id="A0A4R7YUN4"/>
<proteinExistence type="predicted"/>
<evidence type="ECO:0000313" key="3">
    <source>
        <dbReference type="Proteomes" id="UP000294697"/>
    </source>
</evidence>
<evidence type="ECO:0000259" key="1">
    <source>
        <dbReference type="Pfam" id="PF13204"/>
    </source>
</evidence>
<feature type="domain" description="Apiosidase-like catalytic" evidence="1">
    <location>
        <begin position="8"/>
        <end position="344"/>
    </location>
</feature>
<name>A0A4R7YUN4_9FIRM</name>
<dbReference type="SUPFAM" id="SSF51445">
    <property type="entry name" value="(Trans)glycosidases"/>
    <property type="match status" value="1"/>
</dbReference>
<dbReference type="InterPro" id="IPR025277">
    <property type="entry name" value="Apiosidase-like_cat_dom"/>
</dbReference>
<comment type="caution">
    <text evidence="2">The sequence shown here is derived from an EMBL/GenBank/DDBJ whole genome shotgun (WGS) entry which is preliminary data.</text>
</comment>
<dbReference type="PANTHER" id="PTHR37836">
    <property type="entry name" value="LMO1036 PROTEIN"/>
    <property type="match status" value="1"/>
</dbReference>